<dbReference type="InterPro" id="IPR029058">
    <property type="entry name" value="AB_hydrolase_fold"/>
</dbReference>
<dbReference type="Pfam" id="PF12695">
    <property type="entry name" value="Abhydrolase_5"/>
    <property type="match status" value="1"/>
</dbReference>
<evidence type="ECO:0000313" key="4">
    <source>
        <dbReference type="Proteomes" id="UP000789595"/>
    </source>
</evidence>
<gene>
    <name evidence="2" type="ORF">PCAL00307_LOCUS19529</name>
    <name evidence="3" type="ORF">PECAL_1P29520</name>
</gene>
<dbReference type="EMBL" id="HBIW01022654">
    <property type="protein sequence ID" value="CAE0704081.1"/>
    <property type="molecule type" value="Transcribed_RNA"/>
</dbReference>
<dbReference type="Proteomes" id="UP000789595">
    <property type="component" value="Unassembled WGS sequence"/>
</dbReference>
<dbReference type="EMBL" id="CAKKNE010000001">
    <property type="protein sequence ID" value="CAH0366458.1"/>
    <property type="molecule type" value="Genomic_DNA"/>
</dbReference>
<dbReference type="GO" id="GO:0016787">
    <property type="term" value="F:hydrolase activity"/>
    <property type="evidence" value="ECO:0007669"/>
    <property type="project" value="InterPro"/>
</dbReference>
<feature type="domain" description="Alpha/beta hydrolase fold-5" evidence="1">
    <location>
        <begin position="80"/>
        <end position="261"/>
    </location>
</feature>
<dbReference type="InterPro" id="IPR029059">
    <property type="entry name" value="AB_hydrolase_5"/>
</dbReference>
<proteinExistence type="predicted"/>
<evidence type="ECO:0000259" key="1">
    <source>
        <dbReference type="Pfam" id="PF12695"/>
    </source>
</evidence>
<name>A0A7S4EC48_9STRA</name>
<organism evidence="2">
    <name type="scientific">Pelagomonas calceolata</name>
    <dbReference type="NCBI Taxonomy" id="35677"/>
    <lineage>
        <taxon>Eukaryota</taxon>
        <taxon>Sar</taxon>
        <taxon>Stramenopiles</taxon>
        <taxon>Ochrophyta</taxon>
        <taxon>Pelagophyceae</taxon>
        <taxon>Pelagomonadales</taxon>
        <taxon>Pelagomonadaceae</taxon>
        <taxon>Pelagomonas</taxon>
    </lineage>
</organism>
<evidence type="ECO:0000313" key="3">
    <source>
        <dbReference type="EMBL" id="CAH0366458.1"/>
    </source>
</evidence>
<evidence type="ECO:0000313" key="2">
    <source>
        <dbReference type="EMBL" id="CAE0704081.1"/>
    </source>
</evidence>
<protein>
    <recommendedName>
        <fullName evidence="1">Alpha/beta hydrolase fold-5 domain-containing protein</fullName>
    </recommendedName>
</protein>
<reference evidence="3" key="2">
    <citation type="submission" date="2021-11" db="EMBL/GenBank/DDBJ databases">
        <authorList>
            <consortium name="Genoscope - CEA"/>
            <person name="William W."/>
        </authorList>
    </citation>
    <scope>NUCLEOTIDE SEQUENCE</scope>
</reference>
<dbReference type="SUPFAM" id="SSF53474">
    <property type="entry name" value="alpha/beta-Hydrolases"/>
    <property type="match status" value="1"/>
</dbReference>
<sequence>MRHNHAVAGALVAALLAYFDIVGFGQCIVYLWPYFGLQSFLIPGLIRSKYKSATPAARVGLPALRYGWSPYEFIGGDDVGLVFYPGAAVEAAAYAPLCRRVAEEAKATVVLARPPLRFAITTAGFRKLTARHPGIKTWAVGGHSHGGGTLGAMLVADEASPEEVRGLAMLGASPMAWGRDTDLSTRRDLLVLNVLASEDEICSPKKGAVLRYGGGLVEEQFKKLPKSTRRVVIKGGNHAGFGDYGIQAYDGERTISLEDQQAQVARHLVSFLKRVRKRG</sequence>
<dbReference type="AlphaFoldDB" id="A0A7S4EC48"/>
<dbReference type="OrthoDB" id="2148812at2759"/>
<reference evidence="2" key="1">
    <citation type="submission" date="2021-01" db="EMBL/GenBank/DDBJ databases">
        <authorList>
            <person name="Corre E."/>
            <person name="Pelletier E."/>
            <person name="Niang G."/>
            <person name="Scheremetjew M."/>
            <person name="Finn R."/>
            <person name="Kale V."/>
            <person name="Holt S."/>
            <person name="Cochrane G."/>
            <person name="Meng A."/>
            <person name="Brown T."/>
            <person name="Cohen L."/>
        </authorList>
    </citation>
    <scope>NUCLEOTIDE SEQUENCE</scope>
    <source>
        <strain evidence="2">CCMP1756</strain>
    </source>
</reference>
<accession>A0A7S4EC48</accession>
<keyword evidence="4" id="KW-1185">Reference proteome</keyword>
<dbReference type="Gene3D" id="3.40.50.1820">
    <property type="entry name" value="alpha/beta hydrolase"/>
    <property type="match status" value="1"/>
</dbReference>